<organism evidence="1 2">
    <name type="scientific">Artomyces pyxidatus</name>
    <dbReference type="NCBI Taxonomy" id="48021"/>
    <lineage>
        <taxon>Eukaryota</taxon>
        <taxon>Fungi</taxon>
        <taxon>Dikarya</taxon>
        <taxon>Basidiomycota</taxon>
        <taxon>Agaricomycotina</taxon>
        <taxon>Agaricomycetes</taxon>
        <taxon>Russulales</taxon>
        <taxon>Auriscalpiaceae</taxon>
        <taxon>Artomyces</taxon>
    </lineage>
</organism>
<evidence type="ECO:0000313" key="2">
    <source>
        <dbReference type="Proteomes" id="UP000814140"/>
    </source>
</evidence>
<dbReference type="EMBL" id="MU277243">
    <property type="protein sequence ID" value="KAI0057743.1"/>
    <property type="molecule type" value="Genomic_DNA"/>
</dbReference>
<gene>
    <name evidence="1" type="ORF">BV25DRAFT_1872323</name>
</gene>
<protein>
    <submittedName>
        <fullName evidence="1">CGI-121-domain-containing protein</fullName>
    </submittedName>
</protein>
<dbReference type="Proteomes" id="UP000814140">
    <property type="component" value="Unassembled WGS sequence"/>
</dbReference>
<reference evidence="1" key="2">
    <citation type="journal article" date="2022" name="New Phytol.">
        <title>Evolutionary transition to the ectomycorrhizal habit in the genomes of a hyperdiverse lineage of mushroom-forming fungi.</title>
        <authorList>
            <person name="Looney B."/>
            <person name="Miyauchi S."/>
            <person name="Morin E."/>
            <person name="Drula E."/>
            <person name="Courty P.E."/>
            <person name="Kohler A."/>
            <person name="Kuo A."/>
            <person name="LaButti K."/>
            <person name="Pangilinan J."/>
            <person name="Lipzen A."/>
            <person name="Riley R."/>
            <person name="Andreopoulos W."/>
            <person name="He G."/>
            <person name="Johnson J."/>
            <person name="Nolan M."/>
            <person name="Tritt A."/>
            <person name="Barry K.W."/>
            <person name="Grigoriev I.V."/>
            <person name="Nagy L.G."/>
            <person name="Hibbett D."/>
            <person name="Henrissat B."/>
            <person name="Matheny P.B."/>
            <person name="Labbe J."/>
            <person name="Martin F.M."/>
        </authorList>
    </citation>
    <scope>NUCLEOTIDE SEQUENCE</scope>
    <source>
        <strain evidence="1">HHB10654</strain>
    </source>
</reference>
<name>A0ACB8SPL1_9AGAM</name>
<proteinExistence type="predicted"/>
<sequence length="200" mass="21727">METFTYTHFPAQSSVVHIALFTSVGNAKDIRARIVKASTLGGPEGDAERGAVNFAFIDARLVTSRLHLQTAVYQAILSEAQGSLRTKTVHSEILWALNPSNNISEAIRRYGVSDSSSALLVVRIGSPDLKDVESLMRAIVDGTLSPLADLAALTDWSTVKKYYKLNGEPAIKEVAQDPEREREIVDNIIVSSVAMKSVQA</sequence>
<comment type="caution">
    <text evidence="1">The sequence shown here is derived from an EMBL/GenBank/DDBJ whole genome shotgun (WGS) entry which is preliminary data.</text>
</comment>
<reference evidence="1" key="1">
    <citation type="submission" date="2021-03" db="EMBL/GenBank/DDBJ databases">
        <authorList>
            <consortium name="DOE Joint Genome Institute"/>
            <person name="Ahrendt S."/>
            <person name="Looney B.P."/>
            <person name="Miyauchi S."/>
            <person name="Morin E."/>
            <person name="Drula E."/>
            <person name="Courty P.E."/>
            <person name="Chicoki N."/>
            <person name="Fauchery L."/>
            <person name="Kohler A."/>
            <person name="Kuo A."/>
            <person name="Labutti K."/>
            <person name="Pangilinan J."/>
            <person name="Lipzen A."/>
            <person name="Riley R."/>
            <person name="Andreopoulos W."/>
            <person name="He G."/>
            <person name="Johnson J."/>
            <person name="Barry K.W."/>
            <person name="Grigoriev I.V."/>
            <person name="Nagy L."/>
            <person name="Hibbett D."/>
            <person name="Henrissat B."/>
            <person name="Matheny P.B."/>
            <person name="Labbe J."/>
            <person name="Martin F."/>
        </authorList>
    </citation>
    <scope>NUCLEOTIDE SEQUENCE</scope>
    <source>
        <strain evidence="1">HHB10654</strain>
    </source>
</reference>
<keyword evidence="2" id="KW-1185">Reference proteome</keyword>
<accession>A0ACB8SPL1</accession>
<evidence type="ECO:0000313" key="1">
    <source>
        <dbReference type="EMBL" id="KAI0057743.1"/>
    </source>
</evidence>